<dbReference type="EMBL" id="VJWX01000346">
    <property type="protein sequence ID" value="TVT34061.1"/>
    <property type="molecule type" value="Genomic_DNA"/>
</dbReference>
<accession>A0A558BC27</accession>
<proteinExistence type="inferred from homology"/>
<dbReference type="PANTHER" id="PTHR33495:SF2">
    <property type="entry name" value="ANTI-SIGMA FACTOR ANTAGONIST TM_1081-RELATED"/>
    <property type="match status" value="1"/>
</dbReference>
<dbReference type="SUPFAM" id="SSF52091">
    <property type="entry name" value="SpoIIaa-like"/>
    <property type="match status" value="1"/>
</dbReference>
<comment type="caution">
    <text evidence="4">The sequence shown here is derived from an EMBL/GenBank/DDBJ whole genome shotgun (WGS) entry which is preliminary data.</text>
</comment>
<dbReference type="Proteomes" id="UP000320011">
    <property type="component" value="Unassembled WGS sequence"/>
</dbReference>
<dbReference type="NCBIfam" id="TIGR00377">
    <property type="entry name" value="ant_ant_sig"/>
    <property type="match status" value="1"/>
</dbReference>
<dbReference type="AlphaFoldDB" id="A0A558BC27"/>
<organism evidence="4 5">
    <name type="scientific">Amycolatopsis rhizosphaerae</name>
    <dbReference type="NCBI Taxonomy" id="2053003"/>
    <lineage>
        <taxon>Bacteria</taxon>
        <taxon>Bacillati</taxon>
        <taxon>Actinomycetota</taxon>
        <taxon>Actinomycetes</taxon>
        <taxon>Pseudonocardiales</taxon>
        <taxon>Pseudonocardiaceae</taxon>
        <taxon>Amycolatopsis</taxon>
    </lineage>
</organism>
<evidence type="ECO:0000313" key="5">
    <source>
        <dbReference type="Proteomes" id="UP000320011"/>
    </source>
</evidence>
<dbReference type="PANTHER" id="PTHR33495">
    <property type="entry name" value="ANTI-SIGMA FACTOR ANTAGONIST TM_1081-RELATED-RELATED"/>
    <property type="match status" value="1"/>
</dbReference>
<keyword evidence="5" id="KW-1185">Reference proteome</keyword>
<dbReference type="PROSITE" id="PS50801">
    <property type="entry name" value="STAS"/>
    <property type="match status" value="1"/>
</dbReference>
<dbReference type="GO" id="GO:0043856">
    <property type="term" value="F:anti-sigma factor antagonist activity"/>
    <property type="evidence" value="ECO:0007669"/>
    <property type="project" value="InterPro"/>
</dbReference>
<gene>
    <name evidence="4" type="ORF">FNH05_26800</name>
</gene>
<evidence type="ECO:0000259" key="3">
    <source>
        <dbReference type="PROSITE" id="PS50801"/>
    </source>
</evidence>
<evidence type="ECO:0000313" key="4">
    <source>
        <dbReference type="EMBL" id="TVT34061.1"/>
    </source>
</evidence>
<dbReference type="RefSeq" id="WP_144591487.1">
    <property type="nucleotide sequence ID" value="NZ_VJWX01000346.1"/>
</dbReference>
<reference evidence="4 5" key="1">
    <citation type="submission" date="2019-07" db="EMBL/GenBank/DDBJ databases">
        <authorList>
            <person name="Duangmal K."/>
            <person name="Teo W.F.A."/>
        </authorList>
    </citation>
    <scope>NUCLEOTIDE SEQUENCE [LARGE SCALE GENOMIC DNA]</scope>
    <source>
        <strain evidence="4 5">TBRC 6029</strain>
    </source>
</reference>
<reference evidence="4 5" key="2">
    <citation type="submission" date="2019-08" db="EMBL/GenBank/DDBJ databases">
        <title>Amycolatopsis acidicola sp. nov., isolated from peat swamp forest soil.</title>
        <authorList>
            <person name="Srisuk N."/>
        </authorList>
    </citation>
    <scope>NUCLEOTIDE SEQUENCE [LARGE SCALE GENOMIC DNA]</scope>
    <source>
        <strain evidence="4 5">TBRC 6029</strain>
    </source>
</reference>
<protein>
    <recommendedName>
        <fullName evidence="2">Anti-sigma factor antagonist</fullName>
    </recommendedName>
</protein>
<dbReference type="OrthoDB" id="3576811at2"/>
<dbReference type="Pfam" id="PF01740">
    <property type="entry name" value="STAS"/>
    <property type="match status" value="1"/>
</dbReference>
<comment type="similarity">
    <text evidence="1 2">Belongs to the anti-sigma-factor antagonist family.</text>
</comment>
<dbReference type="Gene3D" id="3.30.750.24">
    <property type="entry name" value="STAS domain"/>
    <property type="match status" value="1"/>
</dbReference>
<feature type="domain" description="STAS" evidence="3">
    <location>
        <begin position="8"/>
        <end position="116"/>
    </location>
</feature>
<dbReference type="InterPro" id="IPR003658">
    <property type="entry name" value="Anti-sigma_ant"/>
</dbReference>
<dbReference type="CDD" id="cd07043">
    <property type="entry name" value="STAS_anti-anti-sigma_factors"/>
    <property type="match status" value="1"/>
</dbReference>
<name>A0A558BC27_9PSEU</name>
<sequence>MHTISDVRIEISRRRDGIALARTAGELDALGAPVLRACLNERISTDRSFVLDLDEVTFLGSAGLEVLLDAHDSAARHRVPWALVGNSRAVARPLRVTGLAARLPLSPSVPAAILRLTATGSVVGIR</sequence>
<dbReference type="InterPro" id="IPR036513">
    <property type="entry name" value="STAS_dom_sf"/>
</dbReference>
<evidence type="ECO:0000256" key="2">
    <source>
        <dbReference type="RuleBase" id="RU003749"/>
    </source>
</evidence>
<evidence type="ECO:0000256" key="1">
    <source>
        <dbReference type="ARBA" id="ARBA00009013"/>
    </source>
</evidence>
<dbReference type="InterPro" id="IPR002645">
    <property type="entry name" value="STAS_dom"/>
</dbReference>